<protein>
    <submittedName>
        <fullName evidence="5">Uncharacterized protein</fullName>
    </submittedName>
</protein>
<dbReference type="InterPro" id="IPR029063">
    <property type="entry name" value="SAM-dependent_MTases_sf"/>
</dbReference>
<evidence type="ECO:0000256" key="4">
    <source>
        <dbReference type="ARBA" id="ARBA00043988"/>
    </source>
</evidence>
<name>A0A7R8ZRI4_9CRUS</name>
<keyword evidence="3" id="KW-0949">S-adenosyl-L-methionine</keyword>
<dbReference type="OrthoDB" id="407325at2759"/>
<dbReference type="Pfam" id="PF10294">
    <property type="entry name" value="Methyltransf_16"/>
    <property type="match status" value="1"/>
</dbReference>
<comment type="similarity">
    <text evidence="4">Belongs to the methyltransferase superfamily. METTL23 family.</text>
</comment>
<accession>A0A7R8ZRI4</accession>
<keyword evidence="1" id="KW-0489">Methyltransferase</keyword>
<dbReference type="GO" id="GO:0005634">
    <property type="term" value="C:nucleus"/>
    <property type="evidence" value="ECO:0007669"/>
    <property type="project" value="TreeGrafter"/>
</dbReference>
<dbReference type="PANTHER" id="PTHR14614:SF164">
    <property type="entry name" value="HISTONE-ARGININE METHYLTRANSFERASE METTL23"/>
    <property type="match status" value="1"/>
</dbReference>
<dbReference type="GO" id="GO:0008168">
    <property type="term" value="F:methyltransferase activity"/>
    <property type="evidence" value="ECO:0007669"/>
    <property type="project" value="UniProtKB-KW"/>
</dbReference>
<dbReference type="PANTHER" id="PTHR14614">
    <property type="entry name" value="HEPATOCELLULAR CARCINOMA-ASSOCIATED ANTIGEN"/>
    <property type="match status" value="1"/>
</dbReference>
<sequence length="228" mass="25511">MSVEKGREDSIATKTKTLHYCDKEEAILLRIPEALHADHGMFTWPSSLILGQFIWKNRRDFVGKNILELGAGTAIPGILAAKIGAKRVYLSDNLAVLHVLRNLSQCTLANDLSSSEVEVLGIKWGLYSSQIHSLRDLDFVLGADTLFDPSVFEDFLATFACLLLNSPFSTLITVYEIRSPDWTISSLLYKWKLNCVVIPLSSFDCEPQLIESYGKELEAFKVLKISPK</sequence>
<dbReference type="EMBL" id="OB661778">
    <property type="protein sequence ID" value="CAD7228961.1"/>
    <property type="molecule type" value="Genomic_DNA"/>
</dbReference>
<gene>
    <name evidence="5" type="ORF">CTOB1V02_LOCUS6837</name>
</gene>
<dbReference type="Gene3D" id="3.40.50.150">
    <property type="entry name" value="Vaccinia Virus protein VP39"/>
    <property type="match status" value="1"/>
</dbReference>
<evidence type="ECO:0000256" key="2">
    <source>
        <dbReference type="ARBA" id="ARBA00022679"/>
    </source>
</evidence>
<dbReference type="GO" id="GO:0032259">
    <property type="term" value="P:methylation"/>
    <property type="evidence" value="ECO:0007669"/>
    <property type="project" value="UniProtKB-KW"/>
</dbReference>
<dbReference type="SUPFAM" id="SSF53335">
    <property type="entry name" value="S-adenosyl-L-methionine-dependent methyltransferases"/>
    <property type="match status" value="1"/>
</dbReference>
<dbReference type="AlphaFoldDB" id="A0A7R8ZRI4"/>
<proteinExistence type="inferred from homology"/>
<evidence type="ECO:0000256" key="1">
    <source>
        <dbReference type="ARBA" id="ARBA00022603"/>
    </source>
</evidence>
<evidence type="ECO:0000256" key="3">
    <source>
        <dbReference type="ARBA" id="ARBA00022691"/>
    </source>
</evidence>
<evidence type="ECO:0000313" key="5">
    <source>
        <dbReference type="EMBL" id="CAD7228961.1"/>
    </source>
</evidence>
<dbReference type="InterPro" id="IPR019410">
    <property type="entry name" value="Methyltransf_16"/>
</dbReference>
<keyword evidence="2" id="KW-0808">Transferase</keyword>
<dbReference type="GO" id="GO:0005737">
    <property type="term" value="C:cytoplasm"/>
    <property type="evidence" value="ECO:0007669"/>
    <property type="project" value="TreeGrafter"/>
</dbReference>
<organism evidence="5">
    <name type="scientific">Cyprideis torosa</name>
    <dbReference type="NCBI Taxonomy" id="163714"/>
    <lineage>
        <taxon>Eukaryota</taxon>
        <taxon>Metazoa</taxon>
        <taxon>Ecdysozoa</taxon>
        <taxon>Arthropoda</taxon>
        <taxon>Crustacea</taxon>
        <taxon>Oligostraca</taxon>
        <taxon>Ostracoda</taxon>
        <taxon>Podocopa</taxon>
        <taxon>Podocopida</taxon>
        <taxon>Cytherocopina</taxon>
        <taxon>Cytheroidea</taxon>
        <taxon>Cytherideidae</taxon>
        <taxon>Cyprideis</taxon>
    </lineage>
</organism>
<reference evidence="5" key="1">
    <citation type="submission" date="2020-11" db="EMBL/GenBank/DDBJ databases">
        <authorList>
            <person name="Tran Van P."/>
        </authorList>
    </citation>
    <scope>NUCLEOTIDE SEQUENCE</scope>
</reference>